<reference evidence="3 4" key="1">
    <citation type="submission" date="2020-08" db="EMBL/GenBank/DDBJ databases">
        <authorList>
            <person name="Liu C."/>
            <person name="Sun Q."/>
        </authorList>
    </citation>
    <scope>NUCLEOTIDE SEQUENCE [LARGE SCALE GENOMIC DNA]</scope>
    <source>
        <strain evidence="3 4">NSJ-8</strain>
    </source>
</reference>
<dbReference type="AlphaFoldDB" id="A0A7G9FYN1"/>
<dbReference type="EMBL" id="CP060633">
    <property type="protein sequence ID" value="QNM03663.1"/>
    <property type="molecule type" value="Genomic_DNA"/>
</dbReference>
<accession>A0A7G9FYN1</accession>
<sequence>MNKILRRIGLLAAAVMLLWGWQGMEAKAADPRFEVKYENPDDKQYIINDGKLEVFKGDNGYYFNLCLKTGYIFKKEPTVGITNQGPATFIKGKLADNKKDCRYDIESSAIINDTDNVLTIKDISSYIITEISVVDIEVIPPTAGQELPSEWKITTKGVEVEGTLTWQKVGYDEVVTGSADPNTGYHAWITLSTKENYILDSNPTVNPSNYFQNATVTKDNKKIKCLYSFTTGDAQPSNPGNTNTEITWEKWNDWTINRDKLENGHIAKGYGLSGSAAESHDAHLFLYVEPKDGYYFTEEPKVSWNDTLLVPLPKDSSTLYGYKYQLDDNGSGTIVVEGKAVKKDTAEPQTNEPQANTSQSSNDTYKIINGAKSTWNGSTTEGLTIRGDGDFAKFAGVRVDGNWIPSAHYEAKSGSTIVTLKPSYLASLAEGEHTVDIMWIDDSASTTFTVAANTAAAQPELDSVPKTGEGVMGWMPEILLLAAAGLVTFGGILRRRSKIHL</sequence>
<feature type="compositionally biased region" description="Polar residues" evidence="1">
    <location>
        <begin position="347"/>
        <end position="363"/>
    </location>
</feature>
<keyword evidence="4" id="KW-1185">Reference proteome</keyword>
<name>A0A7G9FYN1_9FIRM</name>
<keyword evidence="2" id="KW-1133">Transmembrane helix</keyword>
<evidence type="ECO:0000313" key="4">
    <source>
        <dbReference type="Proteomes" id="UP000515981"/>
    </source>
</evidence>
<keyword evidence="2" id="KW-0472">Membrane</keyword>
<feature type="transmembrane region" description="Helical" evidence="2">
    <location>
        <begin position="471"/>
        <end position="493"/>
    </location>
</feature>
<gene>
    <name evidence="3" type="ORF">H9Q77_06120</name>
</gene>
<evidence type="ECO:0000313" key="3">
    <source>
        <dbReference type="EMBL" id="QNM03663.1"/>
    </source>
</evidence>
<keyword evidence="2" id="KW-0812">Transmembrane</keyword>
<evidence type="ECO:0000256" key="2">
    <source>
        <dbReference type="SAM" id="Phobius"/>
    </source>
</evidence>
<dbReference type="KEGG" id="ssun:H9Q77_06120"/>
<dbReference type="Proteomes" id="UP000515981">
    <property type="component" value="Chromosome"/>
</dbReference>
<evidence type="ECO:0000256" key="1">
    <source>
        <dbReference type="SAM" id="MobiDB-lite"/>
    </source>
</evidence>
<proteinExistence type="predicted"/>
<feature type="region of interest" description="Disordered" evidence="1">
    <location>
        <begin position="342"/>
        <end position="363"/>
    </location>
</feature>
<organism evidence="3 4">
    <name type="scientific">Simiaoa sunii</name>
    <dbReference type="NCBI Taxonomy" id="2763672"/>
    <lineage>
        <taxon>Bacteria</taxon>
        <taxon>Bacillati</taxon>
        <taxon>Bacillota</taxon>
        <taxon>Clostridia</taxon>
        <taxon>Lachnospirales</taxon>
        <taxon>Lachnospiraceae</taxon>
        <taxon>Simiaoa</taxon>
    </lineage>
</organism>
<protein>
    <submittedName>
        <fullName evidence="3">Uncharacterized protein</fullName>
    </submittedName>
</protein>
<dbReference type="RefSeq" id="WP_118550822.1">
    <property type="nucleotide sequence ID" value="NZ_CP060633.1"/>
</dbReference>